<evidence type="ECO:0000256" key="1">
    <source>
        <dbReference type="SAM" id="MobiDB-lite"/>
    </source>
</evidence>
<feature type="region of interest" description="Disordered" evidence="1">
    <location>
        <begin position="86"/>
        <end position="116"/>
    </location>
</feature>
<sequence>MSNLFNKLLQGYAIKFIEEKLVHFLSNNRHFQNMSLKFRDKVQDIDQSISNKTIKNKKLNNSNNNNVKQPKYTNNIYENQRLYEQQQKSKNFHNTKEREQHQSRHKPKSYFSHLIDSVKQEASNELKRFKK</sequence>
<dbReference type="FunCoup" id="A0A151Z7D6">
    <property type="interactions" value="425"/>
</dbReference>
<dbReference type="Proteomes" id="UP000076078">
    <property type="component" value="Unassembled WGS sequence"/>
</dbReference>
<protein>
    <submittedName>
        <fullName evidence="2">GRAM domain-containing protein</fullName>
    </submittedName>
</protein>
<keyword evidence="3" id="KW-1185">Reference proteome</keyword>
<accession>A0A151Z7D6</accession>
<comment type="caution">
    <text evidence="2">The sequence shown here is derived from an EMBL/GenBank/DDBJ whole genome shotgun (WGS) entry which is preliminary data.</text>
</comment>
<evidence type="ECO:0000313" key="2">
    <source>
        <dbReference type="EMBL" id="KYQ89872.1"/>
    </source>
</evidence>
<reference evidence="2 3" key="1">
    <citation type="submission" date="2015-12" db="EMBL/GenBank/DDBJ databases">
        <title>Dictyostelia acquired genes for synthesis and detection of signals that induce cell-type specialization by lateral gene transfer from prokaryotes.</title>
        <authorList>
            <person name="Gloeckner G."/>
            <person name="Schaap P."/>
        </authorList>
    </citation>
    <scope>NUCLEOTIDE SEQUENCE [LARGE SCALE GENOMIC DNA]</scope>
    <source>
        <strain evidence="2 3">TK</strain>
    </source>
</reference>
<dbReference type="InParanoid" id="A0A151Z7D6"/>
<dbReference type="EMBL" id="LODT01000039">
    <property type="protein sequence ID" value="KYQ89872.1"/>
    <property type="molecule type" value="Genomic_DNA"/>
</dbReference>
<dbReference type="AlphaFoldDB" id="A0A151Z7D6"/>
<organism evidence="2 3">
    <name type="scientific">Tieghemostelium lacteum</name>
    <name type="common">Slime mold</name>
    <name type="synonym">Dictyostelium lacteum</name>
    <dbReference type="NCBI Taxonomy" id="361077"/>
    <lineage>
        <taxon>Eukaryota</taxon>
        <taxon>Amoebozoa</taxon>
        <taxon>Evosea</taxon>
        <taxon>Eumycetozoa</taxon>
        <taxon>Dictyostelia</taxon>
        <taxon>Dictyosteliales</taxon>
        <taxon>Raperosteliaceae</taxon>
        <taxon>Tieghemostelium</taxon>
    </lineage>
</organism>
<evidence type="ECO:0000313" key="3">
    <source>
        <dbReference type="Proteomes" id="UP000076078"/>
    </source>
</evidence>
<name>A0A151Z7D6_TIELA</name>
<proteinExistence type="predicted"/>
<gene>
    <name evidence="2" type="ORF">DLAC_09846</name>
</gene>
<dbReference type="OMA" id="ARIYEQQ"/>
<dbReference type="OrthoDB" id="20503at2759"/>